<accession>A0A2L0ICC4</accession>
<evidence type="ECO:0000256" key="2">
    <source>
        <dbReference type="ARBA" id="ARBA00022679"/>
    </source>
</evidence>
<reference evidence="8 9" key="1">
    <citation type="submission" date="2018-01" db="EMBL/GenBank/DDBJ databases">
        <title>Complete and assembled Genome of Pantoea gaviniae DSM22758T.</title>
        <authorList>
            <person name="Stevens M.J.A."/>
            <person name="Zurfluh K."/>
            <person name="Stephan R."/>
        </authorList>
    </citation>
    <scope>NUCLEOTIDE SEQUENCE [LARGE SCALE GENOMIC DNA]</scope>
    <source>
        <strain evidence="8 9">DSM 22758</strain>
    </source>
</reference>
<evidence type="ECO:0000256" key="1">
    <source>
        <dbReference type="ARBA" id="ARBA00022553"/>
    </source>
</evidence>
<dbReference type="InterPro" id="IPR050482">
    <property type="entry name" value="Sensor_HK_TwoCompSys"/>
</dbReference>
<dbReference type="Gene3D" id="3.30.565.10">
    <property type="entry name" value="Histidine kinase-like ATPase, C-terminal domain"/>
    <property type="match status" value="1"/>
</dbReference>
<dbReference type="PROSITE" id="PS50113">
    <property type="entry name" value="PAC"/>
    <property type="match status" value="1"/>
</dbReference>
<dbReference type="Proteomes" id="UP000238365">
    <property type="component" value="Chromosome"/>
</dbReference>
<keyword evidence="9" id="KW-1185">Reference proteome</keyword>
<dbReference type="EMBL" id="CP026377">
    <property type="protein sequence ID" value="AUX92194.1"/>
    <property type="molecule type" value="Genomic_DNA"/>
</dbReference>
<dbReference type="AlphaFoldDB" id="A0A2L0ICC4"/>
<gene>
    <name evidence="8" type="ORF">C2E15_03165</name>
</gene>
<dbReference type="InterPro" id="IPR000700">
    <property type="entry name" value="PAS-assoc_C"/>
</dbReference>
<dbReference type="PANTHER" id="PTHR24421">
    <property type="entry name" value="NITRATE/NITRITE SENSOR PROTEIN NARX-RELATED"/>
    <property type="match status" value="1"/>
</dbReference>
<feature type="domain" description="Histidine kinase" evidence="5">
    <location>
        <begin position="301"/>
        <end position="496"/>
    </location>
</feature>
<feature type="domain" description="PAC" evidence="7">
    <location>
        <begin position="226"/>
        <end position="279"/>
    </location>
</feature>
<dbReference type="Gene3D" id="3.30.450.20">
    <property type="entry name" value="PAS domain"/>
    <property type="match status" value="2"/>
</dbReference>
<dbReference type="OrthoDB" id="9797605at2"/>
<dbReference type="GO" id="GO:0016020">
    <property type="term" value="C:membrane"/>
    <property type="evidence" value="ECO:0007669"/>
    <property type="project" value="InterPro"/>
</dbReference>
<protein>
    <submittedName>
        <fullName evidence="8">Histidine kinase</fullName>
    </submittedName>
</protein>
<dbReference type="Pfam" id="PF07730">
    <property type="entry name" value="HisKA_3"/>
    <property type="match status" value="1"/>
</dbReference>
<dbReference type="InterPro" id="IPR013767">
    <property type="entry name" value="PAS_fold"/>
</dbReference>
<dbReference type="InterPro" id="IPR013656">
    <property type="entry name" value="PAS_4"/>
</dbReference>
<dbReference type="NCBIfam" id="TIGR00229">
    <property type="entry name" value="sensory_box"/>
    <property type="match status" value="2"/>
</dbReference>
<keyword evidence="4" id="KW-0902">Two-component regulatory system</keyword>
<dbReference type="InterPro" id="IPR035965">
    <property type="entry name" value="PAS-like_dom_sf"/>
</dbReference>
<evidence type="ECO:0000259" key="5">
    <source>
        <dbReference type="PROSITE" id="PS50109"/>
    </source>
</evidence>
<evidence type="ECO:0000259" key="7">
    <source>
        <dbReference type="PROSITE" id="PS50113"/>
    </source>
</evidence>
<dbReference type="SMART" id="SM00091">
    <property type="entry name" value="PAS"/>
    <property type="match status" value="2"/>
</dbReference>
<name>A0A2L0ICC4_9GAMM</name>
<dbReference type="Pfam" id="PF08448">
    <property type="entry name" value="PAS_4"/>
    <property type="match status" value="1"/>
</dbReference>
<dbReference type="KEGG" id="pgz:C2E15_03165"/>
<evidence type="ECO:0000256" key="3">
    <source>
        <dbReference type="ARBA" id="ARBA00022777"/>
    </source>
</evidence>
<feature type="domain" description="PAS" evidence="6">
    <location>
        <begin position="30"/>
        <end position="73"/>
    </location>
</feature>
<dbReference type="GO" id="GO:0006355">
    <property type="term" value="P:regulation of DNA-templated transcription"/>
    <property type="evidence" value="ECO:0007669"/>
    <property type="project" value="InterPro"/>
</dbReference>
<keyword evidence="3 8" id="KW-0418">Kinase</keyword>
<dbReference type="CDD" id="cd16917">
    <property type="entry name" value="HATPase_UhpB-NarQ-NarX-like"/>
    <property type="match status" value="1"/>
</dbReference>
<dbReference type="InterPro" id="IPR011712">
    <property type="entry name" value="Sig_transdc_His_kin_sub3_dim/P"/>
</dbReference>
<dbReference type="InterPro" id="IPR036890">
    <property type="entry name" value="HATPase_C_sf"/>
</dbReference>
<keyword evidence="1" id="KW-0597">Phosphoprotein</keyword>
<dbReference type="GO" id="GO:0046983">
    <property type="term" value="F:protein dimerization activity"/>
    <property type="evidence" value="ECO:0007669"/>
    <property type="project" value="InterPro"/>
</dbReference>
<evidence type="ECO:0000256" key="4">
    <source>
        <dbReference type="ARBA" id="ARBA00023012"/>
    </source>
</evidence>
<evidence type="ECO:0000259" key="6">
    <source>
        <dbReference type="PROSITE" id="PS50112"/>
    </source>
</evidence>
<organism evidence="8 9">
    <name type="scientific">Mixta gaviniae</name>
    <dbReference type="NCBI Taxonomy" id="665914"/>
    <lineage>
        <taxon>Bacteria</taxon>
        <taxon>Pseudomonadati</taxon>
        <taxon>Pseudomonadota</taxon>
        <taxon>Gammaproteobacteria</taxon>
        <taxon>Enterobacterales</taxon>
        <taxon>Erwiniaceae</taxon>
        <taxon>Mixta</taxon>
    </lineage>
</organism>
<dbReference type="Pfam" id="PF02518">
    <property type="entry name" value="HATPase_c"/>
    <property type="match status" value="1"/>
</dbReference>
<dbReference type="PANTHER" id="PTHR24421:SF59">
    <property type="entry name" value="OXYGEN SENSOR HISTIDINE KINASE NREB"/>
    <property type="match status" value="1"/>
</dbReference>
<evidence type="ECO:0000313" key="8">
    <source>
        <dbReference type="EMBL" id="AUX92194.1"/>
    </source>
</evidence>
<sequence>MLIALINDTWSGDPRLQNYSDYLNPVLTPSDTLSSIALNRIHDAIYLVDRELRIKYVNEKACKLTGYSQRALMQVSFAALDHELKDDDVAALWWKLTMRPEGITFTSQHTPRRGEQISVQVSSSLYLHGGVPHALCVVRDVRELKQKEAIQQLREKQFRALVENSPDMIARFDLSLRCVYVNPPVLTWFDGQEQDIYRWQLTEAVPHNEAGMALLRLVSHSLASGEQAEGELTLNHGGRKRILHVRSVPECDLHGELESVLTVGRDITGIRLAEEELREAHQQLRLLARNQEAQREAERKHLAHEIHDELGQHLTSLRVGLSLIRMQSPEAGDAVHQQVDNLMQLVDSTIQVVRDVSTRLRPNMLNLGLVPALEWLRDEFNKHNTTRCIFVPPHEKALRLSDECVTAAFRVVQESLTNVRRHADASSVYLFMKQDGDRLRIDVVDNGKGFDMRHVRPNAWGLPGMVERAAMLNGEVIIDSKPGEGTRVQLSFPHRPPVLSRTLFNKKDK</sequence>
<dbReference type="PROSITE" id="PS50109">
    <property type="entry name" value="HIS_KIN"/>
    <property type="match status" value="1"/>
</dbReference>
<dbReference type="SUPFAM" id="SSF55874">
    <property type="entry name" value="ATPase domain of HSP90 chaperone/DNA topoisomerase II/histidine kinase"/>
    <property type="match status" value="1"/>
</dbReference>
<dbReference type="InterPro" id="IPR005467">
    <property type="entry name" value="His_kinase_dom"/>
</dbReference>
<dbReference type="CDD" id="cd00130">
    <property type="entry name" value="PAS"/>
    <property type="match status" value="2"/>
</dbReference>
<dbReference type="PROSITE" id="PS50112">
    <property type="entry name" value="PAS"/>
    <property type="match status" value="1"/>
</dbReference>
<dbReference type="GO" id="GO:0000155">
    <property type="term" value="F:phosphorelay sensor kinase activity"/>
    <property type="evidence" value="ECO:0007669"/>
    <property type="project" value="InterPro"/>
</dbReference>
<dbReference type="Gene3D" id="1.20.5.1930">
    <property type="match status" value="1"/>
</dbReference>
<dbReference type="InterPro" id="IPR000014">
    <property type="entry name" value="PAS"/>
</dbReference>
<dbReference type="InterPro" id="IPR003594">
    <property type="entry name" value="HATPase_dom"/>
</dbReference>
<proteinExistence type="predicted"/>
<dbReference type="SUPFAM" id="SSF55785">
    <property type="entry name" value="PYP-like sensor domain (PAS domain)"/>
    <property type="match status" value="2"/>
</dbReference>
<evidence type="ECO:0000313" key="9">
    <source>
        <dbReference type="Proteomes" id="UP000238365"/>
    </source>
</evidence>
<dbReference type="Pfam" id="PF00989">
    <property type="entry name" value="PAS"/>
    <property type="match status" value="1"/>
</dbReference>
<keyword evidence="2" id="KW-0808">Transferase</keyword>